<accession>A0A2G4T357</accession>
<keyword evidence="2" id="KW-1185">Reference proteome</keyword>
<dbReference type="RefSeq" id="XP_023469161.1">
    <property type="nucleotide sequence ID" value="XM_023614399.1"/>
</dbReference>
<organism evidence="1 2">
    <name type="scientific">Rhizopus microsporus ATCC 52813</name>
    <dbReference type="NCBI Taxonomy" id="1340429"/>
    <lineage>
        <taxon>Eukaryota</taxon>
        <taxon>Fungi</taxon>
        <taxon>Fungi incertae sedis</taxon>
        <taxon>Mucoromycota</taxon>
        <taxon>Mucoromycotina</taxon>
        <taxon>Mucoromycetes</taxon>
        <taxon>Mucorales</taxon>
        <taxon>Mucorineae</taxon>
        <taxon>Rhizopodaceae</taxon>
        <taxon>Rhizopus</taxon>
    </lineage>
</organism>
<evidence type="ECO:0000313" key="1">
    <source>
        <dbReference type="EMBL" id="PHZ15453.1"/>
    </source>
</evidence>
<sequence>MYDILLDEANGHNFKLSEGCIKYADPLTTPVAKETIVNAIVIETKDLLKDAVDGDEGEEAINLTSSRGWTAGEAYMDFRLIGSAEGFASLNSRLNMNNRRYASPLYYFLFFLPIDYFYSIVHNTNVHAKSTGPGGYLNTFKFLTNSINKPPATMGQLAMIGLNSDEFSQLLATRFYKQIV</sequence>
<dbReference type="Proteomes" id="UP000242254">
    <property type="component" value="Unassembled WGS sequence"/>
</dbReference>
<evidence type="ECO:0000313" key="2">
    <source>
        <dbReference type="Proteomes" id="UP000242254"/>
    </source>
</evidence>
<reference evidence="1 2" key="1">
    <citation type="journal article" date="2016" name="Proc. Natl. Acad. Sci. U.S.A.">
        <title>Lipid metabolic changes in an early divergent fungus govern the establishment of a mutualistic symbiosis with endobacteria.</title>
        <authorList>
            <person name="Lastovetsky O.A."/>
            <person name="Gaspar M.L."/>
            <person name="Mondo S.J."/>
            <person name="LaButti K.M."/>
            <person name="Sandor L."/>
            <person name="Grigoriev I.V."/>
            <person name="Henry S.A."/>
            <person name="Pawlowska T.E."/>
        </authorList>
    </citation>
    <scope>NUCLEOTIDE SEQUENCE [LARGE SCALE GENOMIC DNA]</scope>
    <source>
        <strain evidence="1 2">ATCC 52813</strain>
    </source>
</reference>
<protein>
    <submittedName>
        <fullName evidence="1">Uncharacterized protein</fullName>
    </submittedName>
</protein>
<dbReference type="AlphaFoldDB" id="A0A2G4T357"/>
<name>A0A2G4T357_RHIZD</name>
<gene>
    <name evidence="1" type="ORF">RHIMIDRAFT_302853</name>
</gene>
<dbReference type="EMBL" id="KZ303844">
    <property type="protein sequence ID" value="PHZ15453.1"/>
    <property type="molecule type" value="Genomic_DNA"/>
</dbReference>
<proteinExistence type="predicted"/>
<dbReference type="GeneID" id="35445388"/>